<protein>
    <submittedName>
        <fullName evidence="1">Uncharacterized protein</fullName>
    </submittedName>
</protein>
<sequence>MDDFDAIAQAELAALLANSDPNNPVTPTQLAEAIKRYAQEQLAQLPPSEESVEQQGIHANRAYVDEALERGIDLIVEMVDGNPHQRVKFSEENIQKYFGGEDPWLAPRPRDDCSRPPPGHNGFDIIRAISGYPFITAHLGLFLHPRDLIKLYSISRDFHSAIDSHLLSSIVVWLRRKAPNAVSDFPFKLYGDSTTRDPAGRTFAYEMQAPIASHPLTNTTRIVPTLRWYHMVIGRERYVQQIIAFMARAGHRLPRTMATTLKRIWLIMDVASNSGRVGFMKNQRFWTNTDLYNAQMFCVKLDMLFNDPLHGPSSSCMTKLMLGQRGLFPLWQLLFRRKFTTIPEIIELKVRYDYVIHPEHVQLVKMKITVLEVPFEEVGRGHREGWGVGAAHLFRPDELVMAESTRRQLHLEDHLVNMSLWGMADWRTGASLIPTEEEMYLSDEDELLERVDTTVMYKMRHPKKARWDTLTEEEKEEIRMEERLEEMQAVKVSRCIGCPKQDGTVEAHQKGSLPVVRMTDRENYDLNWEARRGWASMRMTKEEMEEALEELPLYERQPADEEQRRLEVEVRDGLMRAKDMVTEDEKLKAQAWYNYDEDDLDFDYEGYAAALDNGLVDEMDHGGVDEEDVDEGEADGAVGSLPSAHIADLLHAFGIGGQEGGAEQMDVDEE</sequence>
<dbReference type="EMBL" id="ONZQ02000001">
    <property type="protein sequence ID" value="SPN97608.1"/>
    <property type="molecule type" value="Genomic_DNA"/>
</dbReference>
<dbReference type="Proteomes" id="UP001187682">
    <property type="component" value="Unassembled WGS sequence"/>
</dbReference>
<evidence type="ECO:0000313" key="2">
    <source>
        <dbReference type="Proteomes" id="UP001187682"/>
    </source>
</evidence>
<gene>
    <name evidence="1" type="ORF">DNG_01120</name>
</gene>
<organism evidence="1 2">
    <name type="scientific">Cephalotrichum gorgonifer</name>
    <dbReference type="NCBI Taxonomy" id="2041049"/>
    <lineage>
        <taxon>Eukaryota</taxon>
        <taxon>Fungi</taxon>
        <taxon>Dikarya</taxon>
        <taxon>Ascomycota</taxon>
        <taxon>Pezizomycotina</taxon>
        <taxon>Sordariomycetes</taxon>
        <taxon>Hypocreomycetidae</taxon>
        <taxon>Microascales</taxon>
        <taxon>Microascaceae</taxon>
        <taxon>Cephalotrichum</taxon>
    </lineage>
</organism>
<reference evidence="1" key="1">
    <citation type="submission" date="2018-03" db="EMBL/GenBank/DDBJ databases">
        <authorList>
            <person name="Guldener U."/>
        </authorList>
    </citation>
    <scope>NUCLEOTIDE SEQUENCE</scope>
</reference>
<evidence type="ECO:0000313" key="1">
    <source>
        <dbReference type="EMBL" id="SPN97608.1"/>
    </source>
</evidence>
<name>A0AAE8MS20_9PEZI</name>
<comment type="caution">
    <text evidence="1">The sequence shown here is derived from an EMBL/GenBank/DDBJ whole genome shotgun (WGS) entry which is preliminary data.</text>
</comment>
<dbReference type="AlphaFoldDB" id="A0AAE8MS20"/>
<proteinExistence type="predicted"/>
<keyword evidence="2" id="KW-1185">Reference proteome</keyword>
<accession>A0AAE8MS20</accession>